<name>A0ABR4I5Y6_9EURO</name>
<comment type="caution">
    <text evidence="1">The sequence shown here is derived from an EMBL/GenBank/DDBJ whole genome shotgun (WGS) entry which is preliminary data.</text>
</comment>
<sequence length="171" mass="18470">MSQCTTQSTLCDQCLIQYGKISRNISSCCLVAPTGSHAAILECEFTGTKLEAYELARSLATRLTSMAGKAVTLYASIRRKASGEETSQRHWEDVRNALAARPRAVYSNGGWVRPSPKSSGLRQLSILVDMPVEPPHNKSFIDALPLSLPRSCTLVSAVHAGFSAASASQWL</sequence>
<protein>
    <submittedName>
        <fullName evidence="1">Uncharacterized protein</fullName>
    </submittedName>
</protein>
<organism evidence="1 2">
    <name type="scientific">Aspergillus cavernicola</name>
    <dbReference type="NCBI Taxonomy" id="176166"/>
    <lineage>
        <taxon>Eukaryota</taxon>
        <taxon>Fungi</taxon>
        <taxon>Dikarya</taxon>
        <taxon>Ascomycota</taxon>
        <taxon>Pezizomycotina</taxon>
        <taxon>Eurotiomycetes</taxon>
        <taxon>Eurotiomycetidae</taxon>
        <taxon>Eurotiales</taxon>
        <taxon>Aspergillaceae</taxon>
        <taxon>Aspergillus</taxon>
        <taxon>Aspergillus subgen. Nidulantes</taxon>
    </lineage>
</organism>
<proteinExistence type="predicted"/>
<evidence type="ECO:0000313" key="2">
    <source>
        <dbReference type="Proteomes" id="UP001610335"/>
    </source>
</evidence>
<reference evidence="1 2" key="1">
    <citation type="submission" date="2024-07" db="EMBL/GenBank/DDBJ databases">
        <title>Section-level genome sequencing and comparative genomics of Aspergillus sections Usti and Cavernicolus.</title>
        <authorList>
            <consortium name="Lawrence Berkeley National Laboratory"/>
            <person name="Nybo J.L."/>
            <person name="Vesth T.C."/>
            <person name="Theobald S."/>
            <person name="Frisvad J.C."/>
            <person name="Larsen T.O."/>
            <person name="Kjaerboelling I."/>
            <person name="Rothschild-Mancinelli K."/>
            <person name="Lyhne E.K."/>
            <person name="Kogle M.E."/>
            <person name="Barry K."/>
            <person name="Clum A."/>
            <person name="Na H."/>
            <person name="Ledsgaard L."/>
            <person name="Lin J."/>
            <person name="Lipzen A."/>
            <person name="Kuo A."/>
            <person name="Riley R."/>
            <person name="Mondo S."/>
            <person name="LaButti K."/>
            <person name="Haridas S."/>
            <person name="Pangalinan J."/>
            <person name="Salamov A.A."/>
            <person name="Simmons B.A."/>
            <person name="Magnuson J.K."/>
            <person name="Chen J."/>
            <person name="Drula E."/>
            <person name="Henrissat B."/>
            <person name="Wiebenga A."/>
            <person name="Lubbers R.J."/>
            <person name="Gomes A.C."/>
            <person name="Makela M.R."/>
            <person name="Stajich J."/>
            <person name="Grigoriev I.V."/>
            <person name="Mortensen U.H."/>
            <person name="De vries R.P."/>
            <person name="Baker S.E."/>
            <person name="Andersen M.R."/>
        </authorList>
    </citation>
    <scope>NUCLEOTIDE SEQUENCE [LARGE SCALE GENOMIC DNA]</scope>
    <source>
        <strain evidence="1 2">CBS 600.67</strain>
    </source>
</reference>
<gene>
    <name evidence="1" type="ORF">BDW59DRAFT_163687</name>
</gene>
<dbReference type="Proteomes" id="UP001610335">
    <property type="component" value="Unassembled WGS sequence"/>
</dbReference>
<keyword evidence="2" id="KW-1185">Reference proteome</keyword>
<accession>A0ABR4I5Y6</accession>
<evidence type="ECO:0000313" key="1">
    <source>
        <dbReference type="EMBL" id="KAL2822704.1"/>
    </source>
</evidence>
<dbReference type="EMBL" id="JBFXLS010000057">
    <property type="protein sequence ID" value="KAL2822704.1"/>
    <property type="molecule type" value="Genomic_DNA"/>
</dbReference>